<dbReference type="Pfam" id="PF13803">
    <property type="entry name" value="DUF4184"/>
    <property type="match status" value="1"/>
</dbReference>
<dbReference type="Proteomes" id="UP000266005">
    <property type="component" value="Unassembled WGS sequence"/>
</dbReference>
<dbReference type="EMBL" id="QWGE01000004">
    <property type="protein sequence ID" value="RIJ36989.1"/>
    <property type="molecule type" value="Genomic_DNA"/>
</dbReference>
<sequence>MPFTAAHPAIILPLLRRHGRWLSVTGLVLGSMAPDFEYFFRLRTKSLLSHSLPGLFVFDLPLVLLLSILFHGVVREQVVRNLPWYFKRRALAVPVIPNWRAYLRQNWLAVSISALIGAASHIFWDSFTHDSGYFVKSLPILATYVRIPVVNFYMEVCRMVQHLSTLVGFALILWHVHYLPAVSQLAVKRSHWIGFWLWIFVGGCFFLMLNLLLRQHLSQMGSSIGVTLISGWMLALLLTIAADKMRHLVYNKL</sequence>
<feature type="transmembrane region" description="Helical" evidence="1">
    <location>
        <begin position="224"/>
        <end position="242"/>
    </location>
</feature>
<feature type="transmembrane region" description="Helical" evidence="1">
    <location>
        <begin position="21"/>
        <end position="40"/>
    </location>
</feature>
<dbReference type="AlphaFoldDB" id="A0A399S3F4"/>
<keyword evidence="1" id="KW-0812">Transmembrane</keyword>
<feature type="transmembrane region" description="Helical" evidence="1">
    <location>
        <begin position="107"/>
        <end position="127"/>
    </location>
</feature>
<keyword evidence="3" id="KW-1185">Reference proteome</keyword>
<dbReference type="RefSeq" id="WP_119432924.1">
    <property type="nucleotide sequence ID" value="NZ_QWGE01000004.1"/>
</dbReference>
<reference evidence="3" key="1">
    <citation type="submission" date="2018-08" db="EMBL/GenBank/DDBJ databases">
        <title>Mucilaginibacter sp. MYSH2.</title>
        <authorList>
            <person name="Seo T."/>
        </authorList>
    </citation>
    <scope>NUCLEOTIDE SEQUENCE [LARGE SCALE GENOMIC DNA]</scope>
    <source>
        <strain evidence="3">KIRAN</strain>
    </source>
</reference>
<keyword evidence="1" id="KW-1133">Transmembrane helix</keyword>
<proteinExistence type="predicted"/>
<dbReference type="OrthoDB" id="8481923at2"/>
<name>A0A399S3F4_9BACT</name>
<comment type="caution">
    <text evidence="2">The sequence shown here is derived from an EMBL/GenBank/DDBJ whole genome shotgun (WGS) entry which is preliminary data.</text>
</comment>
<organism evidence="2 3">
    <name type="scientific">Pontibacter oryzae</name>
    <dbReference type="NCBI Taxonomy" id="2304593"/>
    <lineage>
        <taxon>Bacteria</taxon>
        <taxon>Pseudomonadati</taxon>
        <taxon>Bacteroidota</taxon>
        <taxon>Cytophagia</taxon>
        <taxon>Cytophagales</taxon>
        <taxon>Hymenobacteraceae</taxon>
        <taxon>Pontibacter</taxon>
    </lineage>
</organism>
<evidence type="ECO:0000256" key="1">
    <source>
        <dbReference type="SAM" id="Phobius"/>
    </source>
</evidence>
<keyword evidence="1" id="KW-0472">Membrane</keyword>
<feature type="transmembrane region" description="Helical" evidence="1">
    <location>
        <begin position="133"/>
        <end position="154"/>
    </location>
</feature>
<protein>
    <submittedName>
        <fullName evidence="2">DUF4184 family protein</fullName>
    </submittedName>
</protein>
<feature type="transmembrane region" description="Helical" evidence="1">
    <location>
        <begin position="52"/>
        <end position="74"/>
    </location>
</feature>
<dbReference type="InterPro" id="IPR025238">
    <property type="entry name" value="DUF4184"/>
</dbReference>
<evidence type="ECO:0000313" key="3">
    <source>
        <dbReference type="Proteomes" id="UP000266005"/>
    </source>
</evidence>
<gene>
    <name evidence="2" type="ORF">D1627_14325</name>
</gene>
<accession>A0A399S3F4</accession>
<feature type="transmembrane region" description="Helical" evidence="1">
    <location>
        <begin position="166"/>
        <end position="187"/>
    </location>
</feature>
<evidence type="ECO:0000313" key="2">
    <source>
        <dbReference type="EMBL" id="RIJ36989.1"/>
    </source>
</evidence>
<feature type="transmembrane region" description="Helical" evidence="1">
    <location>
        <begin position="193"/>
        <end position="212"/>
    </location>
</feature>